<protein>
    <submittedName>
        <fullName evidence="1">Uncharacterized protein</fullName>
    </submittedName>
</protein>
<name>A0ABU8DP29_9ACTN</name>
<reference evidence="1 2" key="1">
    <citation type="submission" date="2024-03" db="EMBL/GenBank/DDBJ databases">
        <title>Draft genome sequence of Klenkia sp. LSe6-5.</title>
        <authorList>
            <person name="Duangmal K."/>
            <person name="Chantavorakit T."/>
        </authorList>
    </citation>
    <scope>NUCLEOTIDE SEQUENCE [LARGE SCALE GENOMIC DNA]</scope>
    <source>
        <strain evidence="1 2">LSe6-5</strain>
    </source>
</reference>
<dbReference type="EMBL" id="JBAPLU010000001">
    <property type="protein sequence ID" value="MEI4270433.1"/>
    <property type="molecule type" value="Genomic_DNA"/>
</dbReference>
<dbReference type="Proteomes" id="UP001361570">
    <property type="component" value="Unassembled WGS sequence"/>
</dbReference>
<gene>
    <name evidence="1" type="ORF">TEK04_01735</name>
</gene>
<proteinExistence type="predicted"/>
<comment type="caution">
    <text evidence="1">The sequence shown here is derived from an EMBL/GenBank/DDBJ whole genome shotgun (WGS) entry which is preliminary data.</text>
</comment>
<keyword evidence="2" id="KW-1185">Reference proteome</keyword>
<sequence length="59" mass="6472">MPRDPGGDEEAVLLHYLDDSPNQTSFVADAALIGTGVHRLSEVPEVLEEADPDLLDRVW</sequence>
<organism evidence="1 2">
    <name type="scientific">Klenkia sesuvii</name>
    <dbReference type="NCBI Taxonomy" id="3103137"/>
    <lineage>
        <taxon>Bacteria</taxon>
        <taxon>Bacillati</taxon>
        <taxon>Actinomycetota</taxon>
        <taxon>Actinomycetes</taxon>
        <taxon>Geodermatophilales</taxon>
        <taxon>Geodermatophilaceae</taxon>
        <taxon>Klenkia</taxon>
    </lineage>
</organism>
<accession>A0ABU8DP29</accession>
<evidence type="ECO:0000313" key="2">
    <source>
        <dbReference type="Proteomes" id="UP001361570"/>
    </source>
</evidence>
<evidence type="ECO:0000313" key="1">
    <source>
        <dbReference type="EMBL" id="MEI4270433.1"/>
    </source>
</evidence>
<dbReference type="RefSeq" id="WP_336402573.1">
    <property type="nucleotide sequence ID" value="NZ_JBAPLU010000001.1"/>
</dbReference>